<dbReference type="EMBL" id="JAIWYP010000008">
    <property type="protein sequence ID" value="KAH3790812.1"/>
    <property type="molecule type" value="Genomic_DNA"/>
</dbReference>
<accession>A0A9D4F2Z4</accession>
<sequence>MSCYCKWHYNPCYISSFTKTPGLADHLYNDFGSRHLIEDMFNLGYSISYPELRRFLTSAAEHGMNSQRVTPSGGIVPSHIAHRSQGGELIVAVADNWDHNERTVDEKQTTHAMTSLLMSNKTADFSVPRLIKSGSRTFNANSLPGGGLCSIIAYRKPAKRPSPKFITPVI</sequence>
<dbReference type="Proteomes" id="UP000828390">
    <property type="component" value="Unassembled WGS sequence"/>
</dbReference>
<reference evidence="1" key="1">
    <citation type="journal article" date="2019" name="bioRxiv">
        <title>The Genome of the Zebra Mussel, Dreissena polymorpha: A Resource for Invasive Species Research.</title>
        <authorList>
            <person name="McCartney M.A."/>
            <person name="Auch B."/>
            <person name="Kono T."/>
            <person name="Mallez S."/>
            <person name="Zhang Y."/>
            <person name="Obille A."/>
            <person name="Becker A."/>
            <person name="Abrahante J.E."/>
            <person name="Garbe J."/>
            <person name="Badalamenti J.P."/>
            <person name="Herman A."/>
            <person name="Mangelson H."/>
            <person name="Liachko I."/>
            <person name="Sullivan S."/>
            <person name="Sone E.D."/>
            <person name="Koren S."/>
            <person name="Silverstein K.A.T."/>
            <person name="Beckman K.B."/>
            <person name="Gohl D.M."/>
        </authorList>
    </citation>
    <scope>NUCLEOTIDE SEQUENCE</scope>
    <source>
        <strain evidence="1">Duluth1</strain>
        <tissue evidence="1">Whole animal</tissue>
    </source>
</reference>
<evidence type="ECO:0000313" key="1">
    <source>
        <dbReference type="EMBL" id="KAH3790812.1"/>
    </source>
</evidence>
<dbReference type="AlphaFoldDB" id="A0A9D4F2Z4"/>
<reference evidence="1" key="2">
    <citation type="submission" date="2020-11" db="EMBL/GenBank/DDBJ databases">
        <authorList>
            <person name="McCartney M.A."/>
            <person name="Auch B."/>
            <person name="Kono T."/>
            <person name="Mallez S."/>
            <person name="Becker A."/>
            <person name="Gohl D.M."/>
            <person name="Silverstein K.A.T."/>
            <person name="Koren S."/>
            <person name="Bechman K.B."/>
            <person name="Herman A."/>
            <person name="Abrahante J.E."/>
            <person name="Garbe J."/>
        </authorList>
    </citation>
    <scope>NUCLEOTIDE SEQUENCE</scope>
    <source>
        <strain evidence="1">Duluth1</strain>
        <tissue evidence="1">Whole animal</tissue>
    </source>
</reference>
<evidence type="ECO:0000313" key="2">
    <source>
        <dbReference type="Proteomes" id="UP000828390"/>
    </source>
</evidence>
<name>A0A9D4F2Z4_DREPO</name>
<organism evidence="1 2">
    <name type="scientific">Dreissena polymorpha</name>
    <name type="common">Zebra mussel</name>
    <name type="synonym">Mytilus polymorpha</name>
    <dbReference type="NCBI Taxonomy" id="45954"/>
    <lineage>
        <taxon>Eukaryota</taxon>
        <taxon>Metazoa</taxon>
        <taxon>Spiralia</taxon>
        <taxon>Lophotrochozoa</taxon>
        <taxon>Mollusca</taxon>
        <taxon>Bivalvia</taxon>
        <taxon>Autobranchia</taxon>
        <taxon>Heteroconchia</taxon>
        <taxon>Euheterodonta</taxon>
        <taxon>Imparidentia</taxon>
        <taxon>Neoheterodontei</taxon>
        <taxon>Myida</taxon>
        <taxon>Dreissenoidea</taxon>
        <taxon>Dreissenidae</taxon>
        <taxon>Dreissena</taxon>
    </lineage>
</organism>
<protein>
    <submittedName>
        <fullName evidence="1">Uncharacterized protein</fullName>
    </submittedName>
</protein>
<gene>
    <name evidence="1" type="ORF">DPMN_169019</name>
</gene>
<comment type="caution">
    <text evidence="1">The sequence shown here is derived from an EMBL/GenBank/DDBJ whole genome shotgun (WGS) entry which is preliminary data.</text>
</comment>
<proteinExistence type="predicted"/>
<keyword evidence="2" id="KW-1185">Reference proteome</keyword>